<proteinExistence type="predicted"/>
<dbReference type="InterPro" id="IPR012296">
    <property type="entry name" value="Nuclease_put_TT1808"/>
</dbReference>
<dbReference type="GO" id="GO:0004519">
    <property type="term" value="F:endonuclease activity"/>
    <property type="evidence" value="ECO:0007669"/>
    <property type="project" value="UniProtKB-KW"/>
</dbReference>
<sequence length="134" mass="14925">MAMTEAEYRALPEAVARTVEVVHGHVIKRESPAPQHNRIARRLAGALESARSTAWPCLSVETGIDVVLWRVPTFTLRRPDVVIYQDPSQKPDASQVQAVVEVASPGTVREDLTDKRIQYADARIPRYLLVLLDG</sequence>
<keyword evidence="2" id="KW-0378">Hydrolase</keyword>
<protein>
    <submittedName>
        <fullName evidence="2">Uma2 family endonuclease</fullName>
    </submittedName>
</protein>
<dbReference type="EMBL" id="JACHIN010000034">
    <property type="protein sequence ID" value="MBB5085222.1"/>
    <property type="molecule type" value="Genomic_DNA"/>
</dbReference>
<gene>
    <name evidence="2" type="ORF">HNR40_010736</name>
</gene>
<evidence type="ECO:0000313" key="3">
    <source>
        <dbReference type="Proteomes" id="UP000568380"/>
    </source>
</evidence>
<keyword evidence="3" id="KW-1185">Reference proteome</keyword>
<evidence type="ECO:0000313" key="2">
    <source>
        <dbReference type="EMBL" id="MBB5085222.1"/>
    </source>
</evidence>
<dbReference type="CDD" id="cd06260">
    <property type="entry name" value="DUF820-like"/>
    <property type="match status" value="1"/>
</dbReference>
<dbReference type="Gene3D" id="3.90.1570.10">
    <property type="entry name" value="tt1808, chain A"/>
    <property type="match status" value="1"/>
</dbReference>
<reference evidence="2 3" key="1">
    <citation type="submission" date="2020-08" db="EMBL/GenBank/DDBJ databases">
        <title>Genomic Encyclopedia of Type Strains, Phase IV (KMG-IV): sequencing the most valuable type-strain genomes for metagenomic binning, comparative biology and taxonomic classification.</title>
        <authorList>
            <person name="Goeker M."/>
        </authorList>
    </citation>
    <scope>NUCLEOTIDE SEQUENCE [LARGE SCALE GENOMIC DNA]</scope>
    <source>
        <strain evidence="2 3">DSM 45385</strain>
    </source>
</reference>
<dbReference type="AlphaFoldDB" id="A0A7W8AFH0"/>
<dbReference type="PANTHER" id="PTHR35400">
    <property type="entry name" value="SLR1083 PROTEIN"/>
    <property type="match status" value="1"/>
</dbReference>
<dbReference type="InterPro" id="IPR011335">
    <property type="entry name" value="Restrct_endonuc-II-like"/>
</dbReference>
<evidence type="ECO:0000259" key="1">
    <source>
        <dbReference type="Pfam" id="PF05685"/>
    </source>
</evidence>
<dbReference type="InterPro" id="IPR008538">
    <property type="entry name" value="Uma2"/>
</dbReference>
<accession>A0A7W8AFH0</accession>
<comment type="caution">
    <text evidence="2">The sequence shown here is derived from an EMBL/GenBank/DDBJ whole genome shotgun (WGS) entry which is preliminary data.</text>
</comment>
<dbReference type="Proteomes" id="UP000568380">
    <property type="component" value="Unassembled WGS sequence"/>
</dbReference>
<name>A0A7W8AFH0_9ACTN</name>
<feature type="domain" description="Putative restriction endonuclease" evidence="1">
    <location>
        <begin position="6"/>
        <end position="130"/>
    </location>
</feature>
<organism evidence="2 3">
    <name type="scientific">Nonomuraea endophytica</name>
    <dbReference type="NCBI Taxonomy" id="714136"/>
    <lineage>
        <taxon>Bacteria</taxon>
        <taxon>Bacillati</taxon>
        <taxon>Actinomycetota</taxon>
        <taxon>Actinomycetes</taxon>
        <taxon>Streptosporangiales</taxon>
        <taxon>Streptosporangiaceae</taxon>
        <taxon>Nonomuraea</taxon>
    </lineage>
</organism>
<dbReference type="SUPFAM" id="SSF52980">
    <property type="entry name" value="Restriction endonuclease-like"/>
    <property type="match status" value="1"/>
</dbReference>
<dbReference type="Pfam" id="PF05685">
    <property type="entry name" value="Uma2"/>
    <property type="match status" value="1"/>
</dbReference>
<keyword evidence="2" id="KW-0540">Nuclease</keyword>
<dbReference type="PANTHER" id="PTHR35400:SF3">
    <property type="entry name" value="SLL1072 PROTEIN"/>
    <property type="match status" value="1"/>
</dbReference>
<keyword evidence="2" id="KW-0255">Endonuclease</keyword>